<name>A0A815NT20_ADIRI</name>
<comment type="caution">
    <text evidence="1">The sequence shown here is derived from an EMBL/GenBank/DDBJ whole genome shotgun (WGS) entry which is preliminary data.</text>
</comment>
<reference evidence="1" key="1">
    <citation type="submission" date="2021-02" db="EMBL/GenBank/DDBJ databases">
        <authorList>
            <person name="Nowell W R."/>
        </authorList>
    </citation>
    <scope>NUCLEOTIDE SEQUENCE</scope>
</reference>
<proteinExistence type="predicted"/>
<organism evidence="1 2">
    <name type="scientific">Adineta ricciae</name>
    <name type="common">Rotifer</name>
    <dbReference type="NCBI Taxonomy" id="249248"/>
    <lineage>
        <taxon>Eukaryota</taxon>
        <taxon>Metazoa</taxon>
        <taxon>Spiralia</taxon>
        <taxon>Gnathifera</taxon>
        <taxon>Rotifera</taxon>
        <taxon>Eurotatoria</taxon>
        <taxon>Bdelloidea</taxon>
        <taxon>Adinetida</taxon>
        <taxon>Adinetidae</taxon>
        <taxon>Adineta</taxon>
    </lineage>
</organism>
<dbReference type="EMBL" id="CAJNOJ010000405">
    <property type="protein sequence ID" value="CAF1436377.1"/>
    <property type="molecule type" value="Genomic_DNA"/>
</dbReference>
<dbReference type="Proteomes" id="UP000663852">
    <property type="component" value="Unassembled WGS sequence"/>
</dbReference>
<evidence type="ECO:0000313" key="2">
    <source>
        <dbReference type="Proteomes" id="UP000663852"/>
    </source>
</evidence>
<protein>
    <submittedName>
        <fullName evidence="1">Uncharacterized protein</fullName>
    </submittedName>
</protein>
<evidence type="ECO:0000313" key="1">
    <source>
        <dbReference type="EMBL" id="CAF1436377.1"/>
    </source>
</evidence>
<dbReference type="AlphaFoldDB" id="A0A815NT20"/>
<accession>A0A815NT20</accession>
<gene>
    <name evidence="1" type="ORF">EDS130_LOCUS38556</name>
</gene>
<sequence>MLLEYDVRSTFWILFLLITKVFCRPLMQRIVVDGHEWEVPSEPEWEEIVKEATAAQQRVFKSCRTTSECRQIVAEFSAIFDRYPKYKHFYETHKAEVNLLVSSYELNVDTFFVYCSPPPNTANTTCVSYF</sequence>